<dbReference type="Proteomes" id="UP000004291">
    <property type="component" value="Chromosome"/>
</dbReference>
<dbReference type="eggNOG" id="COG2188">
    <property type="taxonomic scope" value="Bacteria"/>
</dbReference>
<organism evidence="5 6">
    <name type="scientific">Hoeflea phototrophica (strain DSM 17068 / NCIMB 14078 / DFL-43)</name>
    <dbReference type="NCBI Taxonomy" id="411684"/>
    <lineage>
        <taxon>Bacteria</taxon>
        <taxon>Pseudomonadati</taxon>
        <taxon>Pseudomonadota</taxon>
        <taxon>Alphaproteobacteria</taxon>
        <taxon>Hyphomicrobiales</taxon>
        <taxon>Rhizobiaceae</taxon>
        <taxon>Hoeflea</taxon>
    </lineage>
</organism>
<keyword evidence="2" id="KW-0238">DNA-binding</keyword>
<dbReference type="SMART" id="SM00345">
    <property type="entry name" value="HTH_GNTR"/>
    <property type="match status" value="1"/>
</dbReference>
<dbReference type="SMART" id="SM00866">
    <property type="entry name" value="UTRA"/>
    <property type="match status" value="1"/>
</dbReference>
<dbReference type="Pfam" id="PF07702">
    <property type="entry name" value="UTRA"/>
    <property type="match status" value="1"/>
</dbReference>
<dbReference type="Pfam" id="PF00392">
    <property type="entry name" value="GntR"/>
    <property type="match status" value="1"/>
</dbReference>
<evidence type="ECO:0000256" key="1">
    <source>
        <dbReference type="ARBA" id="ARBA00023015"/>
    </source>
</evidence>
<proteinExistence type="predicted"/>
<evidence type="ECO:0000256" key="2">
    <source>
        <dbReference type="ARBA" id="ARBA00023125"/>
    </source>
</evidence>
<reference evidence="5 6" key="1">
    <citation type="submission" date="2007-10" db="EMBL/GenBank/DDBJ databases">
        <authorList>
            <person name="Wagner-Dobler I."/>
            <person name="Ferriera S."/>
            <person name="Johnson J."/>
            <person name="Kravitz S."/>
            <person name="Beeson K."/>
            <person name="Sutton G."/>
            <person name="Rogers Y.-H."/>
            <person name="Friedman R."/>
            <person name="Frazier M."/>
            <person name="Venter J.C."/>
        </authorList>
    </citation>
    <scope>NUCLEOTIDE SEQUENCE [LARGE SCALE GENOMIC DNA]</scope>
    <source>
        <strain evidence="5 6">DFL-43</strain>
    </source>
</reference>
<dbReference type="Gene3D" id="3.40.1410.10">
    <property type="entry name" value="Chorismate lyase-like"/>
    <property type="match status" value="1"/>
</dbReference>
<dbReference type="HOGENOM" id="CLU_063236_2_2_5"/>
<dbReference type="STRING" id="411684.HPDFL43_11061"/>
<dbReference type="InterPro" id="IPR028978">
    <property type="entry name" value="Chorismate_lyase_/UTRA_dom_sf"/>
</dbReference>
<dbReference type="EMBL" id="ABIA03000003">
    <property type="protein sequence ID" value="EDQ31411.1"/>
    <property type="molecule type" value="Genomic_DNA"/>
</dbReference>
<evidence type="ECO:0000313" key="6">
    <source>
        <dbReference type="Proteomes" id="UP000004291"/>
    </source>
</evidence>
<dbReference type="InterPro" id="IPR050679">
    <property type="entry name" value="Bact_HTH_transcr_reg"/>
</dbReference>
<dbReference type="PROSITE" id="PS50949">
    <property type="entry name" value="HTH_GNTR"/>
    <property type="match status" value="1"/>
</dbReference>
<dbReference type="SUPFAM" id="SSF64288">
    <property type="entry name" value="Chorismate lyase-like"/>
    <property type="match status" value="1"/>
</dbReference>
<dbReference type="PRINTS" id="PR00035">
    <property type="entry name" value="HTHGNTR"/>
</dbReference>
<dbReference type="InterPro" id="IPR011663">
    <property type="entry name" value="UTRA"/>
</dbReference>
<dbReference type="RefSeq" id="WP_007197985.1">
    <property type="nucleotide sequence ID" value="NZ_CM002917.1"/>
</dbReference>
<feature type="domain" description="HTH gntR-type" evidence="4">
    <location>
        <begin position="15"/>
        <end position="82"/>
    </location>
</feature>
<keyword evidence="1" id="KW-0805">Transcription regulation</keyword>
<gene>
    <name evidence="5" type="ORF">HPDFL43_11061</name>
</gene>
<dbReference type="InterPro" id="IPR036390">
    <property type="entry name" value="WH_DNA-bd_sf"/>
</dbReference>
<dbReference type="InterPro" id="IPR012702">
    <property type="entry name" value="CP_lyase_PhnF"/>
</dbReference>
<dbReference type="InterPro" id="IPR036388">
    <property type="entry name" value="WH-like_DNA-bd_sf"/>
</dbReference>
<comment type="caution">
    <text evidence="5">The sequence shown here is derived from an EMBL/GenBank/DDBJ whole genome shotgun (WGS) entry which is preliminary data.</text>
</comment>
<dbReference type="PANTHER" id="PTHR44846">
    <property type="entry name" value="MANNOSYL-D-GLYCERATE TRANSPORT/METABOLISM SYSTEM REPRESSOR MNGR-RELATED"/>
    <property type="match status" value="1"/>
</dbReference>
<keyword evidence="3" id="KW-0804">Transcription</keyword>
<dbReference type="GO" id="GO:0045892">
    <property type="term" value="P:negative regulation of DNA-templated transcription"/>
    <property type="evidence" value="ECO:0007669"/>
    <property type="project" value="TreeGrafter"/>
</dbReference>
<dbReference type="SUPFAM" id="SSF46785">
    <property type="entry name" value="Winged helix' DNA-binding domain"/>
    <property type="match status" value="1"/>
</dbReference>
<dbReference type="NCBIfam" id="TIGR02325">
    <property type="entry name" value="C_P_lyase_phnF"/>
    <property type="match status" value="1"/>
</dbReference>
<dbReference type="GO" id="GO:0003700">
    <property type="term" value="F:DNA-binding transcription factor activity"/>
    <property type="evidence" value="ECO:0007669"/>
    <property type="project" value="InterPro"/>
</dbReference>
<name>A9DHS8_HOEPD</name>
<dbReference type="AlphaFoldDB" id="A9DHS8"/>
<dbReference type="PANTHER" id="PTHR44846:SF1">
    <property type="entry name" value="MANNOSYL-D-GLYCERATE TRANSPORT_METABOLISM SYSTEM REPRESSOR MNGR-RELATED"/>
    <property type="match status" value="1"/>
</dbReference>
<evidence type="ECO:0000259" key="4">
    <source>
        <dbReference type="PROSITE" id="PS50949"/>
    </source>
</evidence>
<accession>A9DHS8</accession>
<keyword evidence="6" id="KW-1185">Reference proteome</keyword>
<dbReference type="Gene3D" id="1.10.10.10">
    <property type="entry name" value="Winged helix-like DNA-binding domain superfamily/Winged helix DNA-binding domain"/>
    <property type="match status" value="1"/>
</dbReference>
<dbReference type="GO" id="GO:0003677">
    <property type="term" value="F:DNA binding"/>
    <property type="evidence" value="ECO:0007669"/>
    <property type="project" value="UniProtKB-KW"/>
</dbReference>
<evidence type="ECO:0000313" key="5">
    <source>
        <dbReference type="EMBL" id="EDQ31411.1"/>
    </source>
</evidence>
<protein>
    <submittedName>
        <fullName evidence="5">Phosphonates metabolism transcriptional regulator PhnF</fullName>
    </submittedName>
</protein>
<dbReference type="OrthoDB" id="9800645at2"/>
<dbReference type="CDD" id="cd07377">
    <property type="entry name" value="WHTH_GntR"/>
    <property type="match status" value="1"/>
</dbReference>
<dbReference type="InterPro" id="IPR000524">
    <property type="entry name" value="Tscrpt_reg_HTH_GntR"/>
</dbReference>
<sequence>MGKTAVNTLERRTGIALWRQVADQIRQGVITGLQANDRLPPEAELAARFGVNRHTVRSAIAALEKEGIVRAEQGRGTFLNDRKRLRYPIGQRTRFSSGLQSQARTRSGKLISSQTCPAPLKVSEALALASGAEVVRLETVSSADGVPVSAATSWFEAARFAEIAEIYGQTGSITASLALLGVADYTRKSTGIQARHASKEDLDLLALSPGAIVLLTEAVDIDAEAKPVLFGQSRFAADRVELAIENTVSPPPQAASKEEMA</sequence>
<evidence type="ECO:0000256" key="3">
    <source>
        <dbReference type="ARBA" id="ARBA00023163"/>
    </source>
</evidence>
<reference evidence="5 6" key="2">
    <citation type="submission" date="2012-06" db="EMBL/GenBank/DDBJ databases">
        <authorList>
            <person name="Fiebig A."/>
        </authorList>
    </citation>
    <scope>NUCLEOTIDE SEQUENCE [LARGE SCALE GENOMIC DNA]</scope>
    <source>
        <strain evidence="5 6">DFL-43</strain>
    </source>
</reference>